<keyword evidence="2" id="KW-1185">Reference proteome</keyword>
<reference evidence="1" key="1">
    <citation type="journal article" date="2014" name="Int. J. Syst. Evol. Microbiol.">
        <title>Complete genome sequence of Corynebacterium casei LMG S-19264T (=DSM 44701T), isolated from a smear-ripened cheese.</title>
        <authorList>
            <consortium name="US DOE Joint Genome Institute (JGI-PGF)"/>
            <person name="Walter F."/>
            <person name="Albersmeier A."/>
            <person name="Kalinowski J."/>
            <person name="Ruckert C."/>
        </authorList>
    </citation>
    <scope>NUCLEOTIDE SEQUENCE</scope>
    <source>
        <strain evidence="1">CGMCC 1.15178</strain>
    </source>
</reference>
<dbReference type="EMBL" id="BMHP01000001">
    <property type="protein sequence ID" value="GGD58174.1"/>
    <property type="molecule type" value="Genomic_DNA"/>
</dbReference>
<organism evidence="1 2">
    <name type="scientific">Paenibacillus nasutitermitis</name>
    <dbReference type="NCBI Taxonomy" id="1652958"/>
    <lineage>
        <taxon>Bacteria</taxon>
        <taxon>Bacillati</taxon>
        <taxon>Bacillota</taxon>
        <taxon>Bacilli</taxon>
        <taxon>Bacillales</taxon>
        <taxon>Paenibacillaceae</taxon>
        <taxon>Paenibacillus</taxon>
    </lineage>
</organism>
<proteinExistence type="predicted"/>
<dbReference type="Proteomes" id="UP000612456">
    <property type="component" value="Unassembled WGS sequence"/>
</dbReference>
<evidence type="ECO:0000313" key="1">
    <source>
        <dbReference type="EMBL" id="GGD58174.1"/>
    </source>
</evidence>
<accession>A0A916YS11</accession>
<gene>
    <name evidence="1" type="ORF">GCM10010911_14950</name>
</gene>
<dbReference type="AlphaFoldDB" id="A0A916YS11"/>
<evidence type="ECO:0000313" key="2">
    <source>
        <dbReference type="Proteomes" id="UP000612456"/>
    </source>
</evidence>
<name>A0A916YS11_9BACL</name>
<protein>
    <submittedName>
        <fullName evidence="1">Uncharacterized protein</fullName>
    </submittedName>
</protein>
<sequence>MLEVKGDKGAVDGIAHINKYVEKEKIGKIDWHVIHPLVFSVGIGVQESY</sequence>
<reference evidence="1" key="2">
    <citation type="submission" date="2020-09" db="EMBL/GenBank/DDBJ databases">
        <authorList>
            <person name="Sun Q."/>
            <person name="Zhou Y."/>
        </authorList>
    </citation>
    <scope>NUCLEOTIDE SEQUENCE</scope>
    <source>
        <strain evidence="1">CGMCC 1.15178</strain>
    </source>
</reference>
<comment type="caution">
    <text evidence="1">The sequence shown here is derived from an EMBL/GenBank/DDBJ whole genome shotgun (WGS) entry which is preliminary data.</text>
</comment>